<dbReference type="SUPFAM" id="SSF55637">
    <property type="entry name" value="Cell cycle regulatory proteins"/>
    <property type="match status" value="1"/>
</dbReference>
<evidence type="ECO:0000256" key="4">
    <source>
        <dbReference type="ARBA" id="ARBA00022618"/>
    </source>
</evidence>
<evidence type="ECO:0000313" key="8">
    <source>
        <dbReference type="EMBL" id="KAK7811045.1"/>
    </source>
</evidence>
<comment type="function">
    <text evidence="1 6">Binds to the catalytic subunit of the cyclin dependent kinases and is essential for their biological function.</text>
</comment>
<evidence type="ECO:0000256" key="3">
    <source>
        <dbReference type="ARBA" id="ARBA00011253"/>
    </source>
</evidence>
<evidence type="ECO:0000256" key="2">
    <source>
        <dbReference type="ARBA" id="ARBA00007782"/>
    </source>
</evidence>
<dbReference type="PANTHER" id="PTHR23415">
    <property type="entry name" value="CYCLIN-DEPENDENT KINASES REGULATORY SUBUNIT/60S RIBOSOME SUBUNIT BIOGENESIS PROTEIN NIP7"/>
    <property type="match status" value="1"/>
</dbReference>
<keyword evidence="4 6" id="KW-0132">Cell division</keyword>
<reference evidence="8 9" key="1">
    <citation type="journal article" date="2023" name="bioRxiv">
        <title>Conserved and derived expression patterns and positive selection on dental genes reveal complex evolutionary context of ever-growing rodent molars.</title>
        <authorList>
            <person name="Calamari Z.T."/>
            <person name="Song A."/>
            <person name="Cohen E."/>
            <person name="Akter M."/>
            <person name="Roy R.D."/>
            <person name="Hallikas O."/>
            <person name="Christensen M.M."/>
            <person name="Li P."/>
            <person name="Marangoni P."/>
            <person name="Jernvall J."/>
            <person name="Klein O.D."/>
        </authorList>
    </citation>
    <scope>NUCLEOTIDE SEQUENCE [LARGE SCALE GENOMIC DNA]</scope>
    <source>
        <strain evidence="8">V071</strain>
    </source>
</reference>
<evidence type="ECO:0000256" key="7">
    <source>
        <dbReference type="SAM" id="MobiDB-lite"/>
    </source>
</evidence>
<protein>
    <recommendedName>
        <fullName evidence="6">Cyclin-dependent kinases regulatory subunit</fullName>
    </recommendedName>
</protein>
<gene>
    <name evidence="8" type="ORF">U0070_010204</name>
</gene>
<dbReference type="InterPro" id="IPR000789">
    <property type="entry name" value="Cyclin-dep_kinase_reg-sub"/>
</dbReference>
<accession>A0AAW0IA06</accession>
<dbReference type="Proteomes" id="UP001488838">
    <property type="component" value="Unassembled WGS sequence"/>
</dbReference>
<evidence type="ECO:0000256" key="5">
    <source>
        <dbReference type="ARBA" id="ARBA00023306"/>
    </source>
</evidence>
<feature type="region of interest" description="Disordered" evidence="7">
    <location>
        <begin position="112"/>
        <end position="131"/>
    </location>
</feature>
<comment type="caution">
    <text evidence="8">The sequence shown here is derived from an EMBL/GenBank/DDBJ whole genome shotgun (WGS) entry which is preliminary data.</text>
</comment>
<dbReference type="InterPro" id="IPR036858">
    <property type="entry name" value="Cyclin-dep_kinase_reg-sub_sf"/>
</dbReference>
<dbReference type="EMBL" id="JBBHLL010000182">
    <property type="protein sequence ID" value="KAK7811045.1"/>
    <property type="molecule type" value="Genomic_DNA"/>
</dbReference>
<dbReference type="SMART" id="SM01084">
    <property type="entry name" value="CKS"/>
    <property type="match status" value="1"/>
</dbReference>
<comment type="subunit">
    <text evidence="3">Forms a homohexamer that can probably bind six kinase subunits.</text>
</comment>
<dbReference type="GO" id="GO:0051301">
    <property type="term" value="P:cell division"/>
    <property type="evidence" value="ECO:0007669"/>
    <property type="project" value="UniProtKB-UniRule"/>
</dbReference>
<dbReference type="AlphaFoldDB" id="A0AAW0IA06"/>
<evidence type="ECO:0000256" key="1">
    <source>
        <dbReference type="ARBA" id="ARBA00002449"/>
    </source>
</evidence>
<keyword evidence="5 6" id="KW-0131">Cell cycle</keyword>
<dbReference type="PRINTS" id="PR00296">
    <property type="entry name" value="CYCLINKINASE"/>
</dbReference>
<dbReference type="Pfam" id="PF01111">
    <property type="entry name" value="CKS"/>
    <property type="match status" value="1"/>
</dbReference>
<sequence>MGFIIVQEGEHPNRLDPKNPVYAEETSPSVIVNGFSERLQASHIQKIRPHSENLVGSHARSVTVHLALPISHILISAADHLLQPPFPNLPPSLMDPTFLLLLTSFPAPTPDSLLSHSPKLQQSLSGNPQATSGREAGMVWNHVHSQCALLLATIPDLRSAALGLAPSGRAFMLLKQIYYLEKYDDEEFENWHVMLPKDIAKLLPKTHLMSEYEWRKLGLTGVISSICRCEGPHPLAPLQDGVGIRFHRQVNKVMHTCLVTLHCCVPAYSRGIIWDYGQRTNPRVTCPKQGLFPI</sequence>
<name>A0AAW0IA06_MYOGA</name>
<dbReference type="Gene3D" id="3.30.170.10">
    <property type="entry name" value="Cyclin-dependent kinase, regulatory subunit"/>
    <property type="match status" value="1"/>
</dbReference>
<comment type="similarity">
    <text evidence="2 6">Belongs to the CKS family.</text>
</comment>
<keyword evidence="9" id="KW-1185">Reference proteome</keyword>
<proteinExistence type="inferred from homology"/>
<evidence type="ECO:0000256" key="6">
    <source>
        <dbReference type="RuleBase" id="RU311113"/>
    </source>
</evidence>
<organism evidence="8 9">
    <name type="scientific">Myodes glareolus</name>
    <name type="common">Bank vole</name>
    <name type="synonym">Clethrionomys glareolus</name>
    <dbReference type="NCBI Taxonomy" id="447135"/>
    <lineage>
        <taxon>Eukaryota</taxon>
        <taxon>Metazoa</taxon>
        <taxon>Chordata</taxon>
        <taxon>Craniata</taxon>
        <taxon>Vertebrata</taxon>
        <taxon>Euteleostomi</taxon>
        <taxon>Mammalia</taxon>
        <taxon>Eutheria</taxon>
        <taxon>Euarchontoglires</taxon>
        <taxon>Glires</taxon>
        <taxon>Rodentia</taxon>
        <taxon>Myomorpha</taxon>
        <taxon>Muroidea</taxon>
        <taxon>Cricetidae</taxon>
        <taxon>Arvicolinae</taxon>
        <taxon>Myodes</taxon>
    </lineage>
</organism>
<dbReference type="GO" id="GO:0016538">
    <property type="term" value="F:cyclin-dependent protein serine/threonine kinase regulator activity"/>
    <property type="evidence" value="ECO:0007669"/>
    <property type="project" value="InterPro"/>
</dbReference>
<evidence type="ECO:0000313" key="9">
    <source>
        <dbReference type="Proteomes" id="UP001488838"/>
    </source>
</evidence>